<evidence type="ECO:0000256" key="2">
    <source>
        <dbReference type="SAM" id="MobiDB-lite"/>
    </source>
</evidence>
<keyword evidence="1" id="KW-0175">Coiled coil</keyword>
<reference evidence="3 4" key="1">
    <citation type="journal article" date="2016" name="Mol. Biol. Evol.">
        <title>Comparative Genomics of Early-Diverging Mushroom-Forming Fungi Provides Insights into the Origins of Lignocellulose Decay Capabilities.</title>
        <authorList>
            <person name="Nagy L.G."/>
            <person name="Riley R."/>
            <person name="Tritt A."/>
            <person name="Adam C."/>
            <person name="Daum C."/>
            <person name="Floudas D."/>
            <person name="Sun H."/>
            <person name="Yadav J.S."/>
            <person name="Pangilinan J."/>
            <person name="Larsson K.H."/>
            <person name="Matsuura K."/>
            <person name="Barry K."/>
            <person name="Labutti K."/>
            <person name="Kuo R."/>
            <person name="Ohm R.A."/>
            <person name="Bhattacharya S.S."/>
            <person name="Shirouzu T."/>
            <person name="Yoshinaga Y."/>
            <person name="Martin F.M."/>
            <person name="Grigoriev I.V."/>
            <person name="Hibbett D.S."/>
        </authorList>
    </citation>
    <scope>NUCLEOTIDE SEQUENCE [LARGE SCALE GENOMIC DNA]</scope>
    <source>
        <strain evidence="3 4">CBS 109695</strain>
    </source>
</reference>
<accession>A0A165YAJ5</accession>
<organism evidence="3 4">
    <name type="scientific">Athelia psychrophila</name>
    <dbReference type="NCBI Taxonomy" id="1759441"/>
    <lineage>
        <taxon>Eukaryota</taxon>
        <taxon>Fungi</taxon>
        <taxon>Dikarya</taxon>
        <taxon>Basidiomycota</taxon>
        <taxon>Agaricomycotina</taxon>
        <taxon>Agaricomycetes</taxon>
        <taxon>Agaricomycetidae</taxon>
        <taxon>Atheliales</taxon>
        <taxon>Atheliaceae</taxon>
        <taxon>Athelia</taxon>
    </lineage>
</organism>
<dbReference type="Proteomes" id="UP000076532">
    <property type="component" value="Unassembled WGS sequence"/>
</dbReference>
<name>A0A165YAJ5_9AGAM</name>
<keyword evidence="4" id="KW-1185">Reference proteome</keyword>
<feature type="region of interest" description="Disordered" evidence="2">
    <location>
        <begin position="40"/>
        <end position="65"/>
    </location>
</feature>
<evidence type="ECO:0000313" key="4">
    <source>
        <dbReference type="Proteomes" id="UP000076532"/>
    </source>
</evidence>
<dbReference type="EMBL" id="KV417702">
    <property type="protein sequence ID" value="KZP09367.1"/>
    <property type="molecule type" value="Genomic_DNA"/>
</dbReference>
<protein>
    <recommendedName>
        <fullName evidence="5">Casein kinase substrate phosphoprotein PP28 domain-containing protein</fullName>
    </recommendedName>
</protein>
<dbReference type="AlphaFoldDB" id="A0A165YAJ5"/>
<evidence type="ECO:0000256" key="1">
    <source>
        <dbReference type="SAM" id="Coils"/>
    </source>
</evidence>
<gene>
    <name evidence="3" type="ORF">FIBSPDRAFT_964046</name>
</gene>
<proteinExistence type="predicted"/>
<feature type="coiled-coil region" evidence="1">
    <location>
        <begin position="1"/>
        <end position="31"/>
    </location>
</feature>
<evidence type="ECO:0008006" key="5">
    <source>
        <dbReference type="Google" id="ProtNLM"/>
    </source>
</evidence>
<sequence>MERLEEEKRQAEAVLRKKAQVRVRLAAAKREQENERVLLADDDSGGAVGANGREEELKSRIRARR</sequence>
<evidence type="ECO:0000313" key="3">
    <source>
        <dbReference type="EMBL" id="KZP09367.1"/>
    </source>
</evidence>